<keyword evidence="1" id="KW-1133">Transmembrane helix</keyword>
<protein>
    <submittedName>
        <fullName evidence="3">DUF5590 domain-containing protein</fullName>
    </submittedName>
</protein>
<evidence type="ECO:0000313" key="4">
    <source>
        <dbReference type="Proteomes" id="UP001235343"/>
    </source>
</evidence>
<gene>
    <name evidence="3" type="ORF">QQS35_10255</name>
</gene>
<keyword evidence="1" id="KW-0472">Membrane</keyword>
<dbReference type="Proteomes" id="UP001235343">
    <property type="component" value="Unassembled WGS sequence"/>
</dbReference>
<dbReference type="InterPro" id="IPR041401">
    <property type="entry name" value="TseB-like_dom"/>
</dbReference>
<dbReference type="InterPro" id="IPR046350">
    <property type="entry name" value="Cystatin_sf"/>
</dbReference>
<reference evidence="3 4" key="1">
    <citation type="submission" date="2023-06" db="EMBL/GenBank/DDBJ databases">
        <title>Aquibacillus rhizosphaerae LR5S19.</title>
        <authorList>
            <person name="Sun J.-Q."/>
        </authorList>
    </citation>
    <scope>NUCLEOTIDE SEQUENCE [LARGE SCALE GENOMIC DNA]</scope>
    <source>
        <strain evidence="3 4">LR5S19</strain>
    </source>
</reference>
<evidence type="ECO:0000313" key="3">
    <source>
        <dbReference type="EMBL" id="MDL4840833.1"/>
    </source>
</evidence>
<keyword evidence="1" id="KW-0812">Transmembrane</keyword>
<dbReference type="Pfam" id="PF17881">
    <property type="entry name" value="TseB"/>
    <property type="match status" value="1"/>
</dbReference>
<dbReference type="RefSeq" id="WP_285931977.1">
    <property type="nucleotide sequence ID" value="NZ_JASTZU010000034.1"/>
</dbReference>
<keyword evidence="4" id="KW-1185">Reference proteome</keyword>
<sequence length="176" mass="20512">MIKRYSPFTAPSWFKLSIVVFLIIFFGIISYSVYVYSSVQENKTDGFEQSKVIAKEETELVSVDDVTRYHGDIYYHVVFGETESGESAVAYVPVENEDESIQFFLTSEFVYSREDVLNEWRSECSSCELYGVNLGIHNNLPVWETKYINGEDRFVFKYYPVDGSMVFFTDLKRSLY</sequence>
<feature type="transmembrane region" description="Helical" evidence="1">
    <location>
        <begin position="12"/>
        <end position="34"/>
    </location>
</feature>
<name>A0ABT7L4N7_9BACI</name>
<dbReference type="SUPFAM" id="SSF54403">
    <property type="entry name" value="Cystatin/monellin"/>
    <property type="match status" value="2"/>
</dbReference>
<accession>A0ABT7L4N7</accession>
<organism evidence="3 4">
    <name type="scientific">Aquibacillus rhizosphaerae</name>
    <dbReference type="NCBI Taxonomy" id="3051431"/>
    <lineage>
        <taxon>Bacteria</taxon>
        <taxon>Bacillati</taxon>
        <taxon>Bacillota</taxon>
        <taxon>Bacilli</taxon>
        <taxon>Bacillales</taxon>
        <taxon>Bacillaceae</taxon>
        <taxon>Aquibacillus</taxon>
    </lineage>
</organism>
<dbReference type="EMBL" id="JASTZU010000034">
    <property type="protein sequence ID" value="MDL4840833.1"/>
    <property type="molecule type" value="Genomic_DNA"/>
</dbReference>
<comment type="caution">
    <text evidence="3">The sequence shown here is derived from an EMBL/GenBank/DDBJ whole genome shotgun (WGS) entry which is preliminary data.</text>
</comment>
<evidence type="ECO:0000256" key="1">
    <source>
        <dbReference type="SAM" id="Phobius"/>
    </source>
</evidence>
<feature type="domain" description="Cell wall elongation regulator TseB-like" evidence="2">
    <location>
        <begin position="50"/>
        <end position="93"/>
    </location>
</feature>
<proteinExistence type="predicted"/>
<evidence type="ECO:0000259" key="2">
    <source>
        <dbReference type="Pfam" id="PF17881"/>
    </source>
</evidence>
<dbReference type="Gene3D" id="3.10.450.40">
    <property type="match status" value="2"/>
</dbReference>